<reference evidence="2" key="1">
    <citation type="journal article" date="2022" name="Mol. Ecol. Resour.">
        <title>The genomes of chicory, endive, great burdock and yacon provide insights into Asteraceae palaeo-polyploidization history and plant inulin production.</title>
        <authorList>
            <person name="Fan W."/>
            <person name="Wang S."/>
            <person name="Wang H."/>
            <person name="Wang A."/>
            <person name="Jiang F."/>
            <person name="Liu H."/>
            <person name="Zhao H."/>
            <person name="Xu D."/>
            <person name="Zhang Y."/>
        </authorList>
    </citation>
    <scope>NUCLEOTIDE SEQUENCE [LARGE SCALE GENOMIC DNA]</scope>
    <source>
        <strain evidence="2">cv. Yunnan</strain>
    </source>
</reference>
<protein>
    <submittedName>
        <fullName evidence="1">Uncharacterized protein</fullName>
    </submittedName>
</protein>
<evidence type="ECO:0000313" key="2">
    <source>
        <dbReference type="Proteomes" id="UP001056120"/>
    </source>
</evidence>
<gene>
    <name evidence="1" type="ORF">L1987_54289</name>
</gene>
<accession>A0ACB9E768</accession>
<proteinExistence type="predicted"/>
<sequence>MVLSRFSKETSGGGEVFYCASTFKSPKSLIDGALVVSGGVFTQEQEASGEMLQIVHIYLKNCESTSQSLDELACYILPTQFITPFDISKAGPFMVCFGVRHPFPAEQQLRNIAMVLQLFVPQPLMFGTKSW</sequence>
<dbReference type="Proteomes" id="UP001056120">
    <property type="component" value="Linkage Group LG18"/>
</dbReference>
<evidence type="ECO:0000313" key="1">
    <source>
        <dbReference type="EMBL" id="KAI3754505.1"/>
    </source>
</evidence>
<keyword evidence="2" id="KW-1185">Reference proteome</keyword>
<dbReference type="EMBL" id="CM042035">
    <property type="protein sequence ID" value="KAI3754505.1"/>
    <property type="molecule type" value="Genomic_DNA"/>
</dbReference>
<reference evidence="1 2" key="2">
    <citation type="journal article" date="2022" name="Mol. Ecol. Resour.">
        <title>The genomes of chicory, endive, great burdock and yacon provide insights into Asteraceae paleo-polyploidization history and plant inulin production.</title>
        <authorList>
            <person name="Fan W."/>
            <person name="Wang S."/>
            <person name="Wang H."/>
            <person name="Wang A."/>
            <person name="Jiang F."/>
            <person name="Liu H."/>
            <person name="Zhao H."/>
            <person name="Xu D."/>
            <person name="Zhang Y."/>
        </authorList>
    </citation>
    <scope>NUCLEOTIDE SEQUENCE [LARGE SCALE GENOMIC DNA]</scope>
    <source>
        <strain evidence="2">cv. Yunnan</strain>
        <tissue evidence="1">Leaves</tissue>
    </source>
</reference>
<comment type="caution">
    <text evidence="1">The sequence shown here is derived from an EMBL/GenBank/DDBJ whole genome shotgun (WGS) entry which is preliminary data.</text>
</comment>
<name>A0ACB9E768_9ASTR</name>
<organism evidence="1 2">
    <name type="scientific">Smallanthus sonchifolius</name>
    <dbReference type="NCBI Taxonomy" id="185202"/>
    <lineage>
        <taxon>Eukaryota</taxon>
        <taxon>Viridiplantae</taxon>
        <taxon>Streptophyta</taxon>
        <taxon>Embryophyta</taxon>
        <taxon>Tracheophyta</taxon>
        <taxon>Spermatophyta</taxon>
        <taxon>Magnoliopsida</taxon>
        <taxon>eudicotyledons</taxon>
        <taxon>Gunneridae</taxon>
        <taxon>Pentapetalae</taxon>
        <taxon>asterids</taxon>
        <taxon>campanulids</taxon>
        <taxon>Asterales</taxon>
        <taxon>Asteraceae</taxon>
        <taxon>Asteroideae</taxon>
        <taxon>Heliantheae alliance</taxon>
        <taxon>Millerieae</taxon>
        <taxon>Smallanthus</taxon>
    </lineage>
</organism>